<dbReference type="PANTHER" id="PTHR33795:SF1">
    <property type="entry name" value="INSERTION ELEMENT IS150 PROTEIN INSJ"/>
    <property type="match status" value="1"/>
</dbReference>
<reference evidence="4" key="1">
    <citation type="journal article" date="2019" name="Int. J. Syst. Evol. Microbiol.">
        <title>Weissella cryptocerci sp. nov., isolated from gut of the insect Cryptocercus kyebangensis.</title>
        <authorList>
            <person name="Heo J."/>
            <person name="Hamada M."/>
            <person name="Cho H."/>
            <person name="Weon H.Y."/>
            <person name="Kim J.S."/>
            <person name="Hong S.B."/>
            <person name="Kim S.J."/>
            <person name="Kwon S.W."/>
        </authorList>
    </citation>
    <scope>NUCLEOTIDE SEQUENCE</scope>
    <source>
        <strain evidence="4">26KH-42</strain>
    </source>
</reference>
<evidence type="ECO:0000313" key="4">
    <source>
        <dbReference type="EMBL" id="QBO35174.1"/>
    </source>
</evidence>
<evidence type="ECO:0000259" key="3">
    <source>
        <dbReference type="Pfam" id="PF13518"/>
    </source>
</evidence>
<dbReference type="EMBL" id="CP037940">
    <property type="protein sequence ID" value="QBO35477.1"/>
    <property type="molecule type" value="Genomic_DNA"/>
</dbReference>
<dbReference type="GO" id="GO:0043565">
    <property type="term" value="F:sequence-specific DNA binding"/>
    <property type="evidence" value="ECO:0007669"/>
    <property type="project" value="InterPro"/>
</dbReference>
<protein>
    <recommendedName>
        <fullName evidence="3">Insertion element IS150 protein InsJ-like helix-turn-helix domain-containing protein</fullName>
    </recommendedName>
</protein>
<feature type="domain" description="Insertion element IS150 protein InsJ-like helix-turn-helix" evidence="3">
    <location>
        <begin position="8"/>
        <end position="58"/>
    </location>
</feature>
<dbReference type="Gene3D" id="1.10.10.10">
    <property type="entry name" value="Winged helix-like DNA-binding domain superfamily/Winged helix DNA-binding domain"/>
    <property type="match status" value="2"/>
</dbReference>
<dbReference type="InterPro" id="IPR055247">
    <property type="entry name" value="InsJ-like_HTH"/>
</dbReference>
<evidence type="ECO:0000256" key="2">
    <source>
        <dbReference type="SAM" id="MobiDB-lite"/>
    </source>
</evidence>
<keyword evidence="6" id="KW-1185">Reference proteome</keyword>
<dbReference type="InterPro" id="IPR036388">
    <property type="entry name" value="WH-like_DNA-bd_sf"/>
</dbReference>
<evidence type="ECO:0000313" key="5">
    <source>
        <dbReference type="EMBL" id="QBO35477.1"/>
    </source>
</evidence>
<evidence type="ECO:0000256" key="1">
    <source>
        <dbReference type="ARBA" id="ARBA00038232"/>
    </source>
</evidence>
<dbReference type="KEGG" id="wei:EQG49_01240"/>
<gene>
    <name evidence="4" type="ORF">EQG49_01240</name>
    <name evidence="5" type="ORF">EQG49_02905</name>
</gene>
<feature type="domain" description="Insertion element IS150 protein InsJ-like helix-turn-helix" evidence="3">
    <location>
        <begin position="65"/>
        <end position="116"/>
    </location>
</feature>
<dbReference type="PANTHER" id="PTHR33795">
    <property type="entry name" value="INSERTION ELEMENT IS150 PROTEIN INSJ"/>
    <property type="match status" value="1"/>
</dbReference>
<sequence length="173" mass="20259">MAKYTIEQKIEIVKEYRTGSISQRGLSKKYNIPDSVIRRWIRKAELHGFDSLKRKQSKRFFDGNEKLSILDYMLTNGLSITETAIKFDIEPSMVIHWQTRFDVGGIDALKAKRGRPNKHMTNPKPQPKSETDKLIQENLELKQRLYRAELELAVSKKLEALAMEKQRIKNLRK</sequence>
<name>A0A4P6YRC7_9LACO</name>
<organism evidence="4 6">
    <name type="scientific">Periweissella cryptocerci</name>
    <dbReference type="NCBI Taxonomy" id="2506420"/>
    <lineage>
        <taxon>Bacteria</taxon>
        <taxon>Bacillati</taxon>
        <taxon>Bacillota</taxon>
        <taxon>Bacilli</taxon>
        <taxon>Lactobacillales</taxon>
        <taxon>Lactobacillaceae</taxon>
        <taxon>Periweissella</taxon>
    </lineage>
</organism>
<comment type="similarity">
    <text evidence="1">Belongs to the IS150/IS1296 orfA family.</text>
</comment>
<feature type="region of interest" description="Disordered" evidence="2">
    <location>
        <begin position="112"/>
        <end position="131"/>
    </location>
</feature>
<dbReference type="InterPro" id="IPR010921">
    <property type="entry name" value="Trp_repressor/repl_initiator"/>
</dbReference>
<proteinExistence type="inferred from homology"/>
<evidence type="ECO:0000313" key="6">
    <source>
        <dbReference type="Proteomes" id="UP000292886"/>
    </source>
</evidence>
<dbReference type="SUPFAM" id="SSF48295">
    <property type="entry name" value="TrpR-like"/>
    <property type="match status" value="2"/>
</dbReference>
<dbReference type="EMBL" id="CP037940">
    <property type="protein sequence ID" value="QBO35174.1"/>
    <property type="molecule type" value="Genomic_DNA"/>
</dbReference>
<dbReference type="RefSeq" id="WP_133362254.1">
    <property type="nucleotide sequence ID" value="NZ_CP037940.1"/>
</dbReference>
<dbReference type="OrthoDB" id="2326530at2"/>
<reference evidence="6" key="2">
    <citation type="submission" date="2019-03" db="EMBL/GenBank/DDBJ databases">
        <title>Weissella sp. 26KH-42 Genome sequencing.</title>
        <authorList>
            <person name="Heo J."/>
            <person name="Kim S.-J."/>
            <person name="Kim J.-S."/>
            <person name="Hong S.-B."/>
            <person name="Kwon S.-W."/>
        </authorList>
    </citation>
    <scope>NUCLEOTIDE SEQUENCE [LARGE SCALE GENOMIC DNA]</scope>
    <source>
        <strain evidence="6">26KH-42</strain>
    </source>
</reference>
<dbReference type="InterPro" id="IPR052057">
    <property type="entry name" value="IS150/IS1296_orfA-like"/>
</dbReference>
<accession>A0A4P6YRC7</accession>
<dbReference type="Pfam" id="PF13518">
    <property type="entry name" value="HTH_28"/>
    <property type="match status" value="2"/>
</dbReference>
<dbReference type="KEGG" id="wei:EQG49_02905"/>
<dbReference type="Proteomes" id="UP000292886">
    <property type="component" value="Chromosome"/>
</dbReference>
<dbReference type="AlphaFoldDB" id="A0A4P6YRC7"/>